<dbReference type="InterPro" id="IPR015424">
    <property type="entry name" value="PyrdxlP-dep_Trfase"/>
</dbReference>
<dbReference type="Gene3D" id="3.90.1150.10">
    <property type="entry name" value="Aspartate Aminotransferase, domain 1"/>
    <property type="match status" value="1"/>
</dbReference>
<evidence type="ECO:0000256" key="1">
    <source>
        <dbReference type="ARBA" id="ARBA00023194"/>
    </source>
</evidence>
<dbReference type="Pfam" id="PF00266">
    <property type="entry name" value="Aminotran_5"/>
    <property type="match status" value="1"/>
</dbReference>
<dbReference type="InterPro" id="IPR015421">
    <property type="entry name" value="PyrdxlP-dep_Trfase_major"/>
</dbReference>
<protein>
    <submittedName>
        <fullName evidence="3">Selenocysteine lyase/Cysteine desulfurase</fullName>
    </submittedName>
</protein>
<evidence type="ECO:0000259" key="2">
    <source>
        <dbReference type="Pfam" id="PF00266"/>
    </source>
</evidence>
<evidence type="ECO:0000313" key="4">
    <source>
        <dbReference type="Proteomes" id="UP000199137"/>
    </source>
</evidence>
<accession>A0A1I6BGF0</accession>
<proteinExistence type="predicted"/>
<evidence type="ECO:0000313" key="3">
    <source>
        <dbReference type="EMBL" id="SFQ79996.1"/>
    </source>
</evidence>
<reference evidence="3 4" key="1">
    <citation type="submission" date="2016-10" db="EMBL/GenBank/DDBJ databases">
        <authorList>
            <person name="de Groot N.N."/>
        </authorList>
    </citation>
    <scope>NUCLEOTIDE SEQUENCE [LARGE SCALE GENOMIC DNA]</scope>
    <source>
        <strain evidence="3 4">DSM 44637</strain>
    </source>
</reference>
<dbReference type="SUPFAM" id="SSF53383">
    <property type="entry name" value="PLP-dependent transferases"/>
    <property type="match status" value="1"/>
</dbReference>
<dbReference type="RefSeq" id="WP_093577269.1">
    <property type="nucleotide sequence ID" value="NZ_FOWC01000027.1"/>
</dbReference>
<organism evidence="3 4">
    <name type="scientific">Amycolatopsis rubida</name>
    <dbReference type="NCBI Taxonomy" id="112413"/>
    <lineage>
        <taxon>Bacteria</taxon>
        <taxon>Bacillati</taxon>
        <taxon>Actinomycetota</taxon>
        <taxon>Actinomycetes</taxon>
        <taxon>Pseudonocardiales</taxon>
        <taxon>Pseudonocardiaceae</taxon>
        <taxon>Amycolatopsis</taxon>
    </lineage>
</organism>
<keyword evidence="1" id="KW-0045">Antibiotic biosynthesis</keyword>
<dbReference type="InterPro" id="IPR000192">
    <property type="entry name" value="Aminotrans_V_dom"/>
</dbReference>
<dbReference type="PANTHER" id="PTHR43586">
    <property type="entry name" value="CYSTEINE DESULFURASE"/>
    <property type="match status" value="1"/>
</dbReference>
<dbReference type="PANTHER" id="PTHR43586:SF15">
    <property type="entry name" value="BLR3095 PROTEIN"/>
    <property type="match status" value="1"/>
</dbReference>
<dbReference type="STRING" id="112413.SAMN05421854_12723"/>
<dbReference type="InterPro" id="IPR015422">
    <property type="entry name" value="PyrdxlP-dep_Trfase_small"/>
</dbReference>
<dbReference type="Proteomes" id="UP000199137">
    <property type="component" value="Unassembled WGS sequence"/>
</dbReference>
<dbReference type="Gene3D" id="3.40.640.10">
    <property type="entry name" value="Type I PLP-dependent aspartate aminotransferase-like (Major domain)"/>
    <property type="match status" value="1"/>
</dbReference>
<sequence length="378" mass="40557">MDPDRFRAQFPSLADTTHLASCSQGAVSAQVTAALGELAYSLRDQGAPWGPWMTEVERLRTAAAGFLHAQPDEIALVPSASHAAFQAVNAVDFDDGGVIVSMASEFPSVGQVLHARRPAREQMRWVSQDAMRSLGVIEAYRAKIDSSTRLVSIPFALYTNGSLQPVNEIAKHARAVGARVLVDAYQAAGVVPVDLTRLDCDYLITGTLKYLLGLPGIAVLFARSGVEDHQPPRMTGWFGRVDPFDFDPALLDVPASARRFESGTPGIPAAYAARAGIEALSQLDPGPAWAHVERLVAETTERLAAAGETLNGPAPDARPGPQVALVDADPVALADFLAARRIVTAPRGSNLRISFHCYNTIDDIDRLCTALAEYRRHA</sequence>
<gene>
    <name evidence="3" type="ORF">SAMN05421854_12723</name>
</gene>
<dbReference type="EMBL" id="FOWC01000027">
    <property type="protein sequence ID" value="SFQ79996.1"/>
    <property type="molecule type" value="Genomic_DNA"/>
</dbReference>
<name>A0A1I6BGF0_9PSEU</name>
<dbReference type="GO" id="GO:0017000">
    <property type="term" value="P:antibiotic biosynthetic process"/>
    <property type="evidence" value="ECO:0007669"/>
    <property type="project" value="UniProtKB-KW"/>
</dbReference>
<dbReference type="GO" id="GO:0016829">
    <property type="term" value="F:lyase activity"/>
    <property type="evidence" value="ECO:0007669"/>
    <property type="project" value="UniProtKB-KW"/>
</dbReference>
<feature type="domain" description="Aminotransferase class V" evidence="2">
    <location>
        <begin position="53"/>
        <end position="367"/>
    </location>
</feature>
<dbReference type="OrthoDB" id="250246at2"/>
<dbReference type="AlphaFoldDB" id="A0A1I6BGF0"/>
<keyword evidence="3" id="KW-0456">Lyase</keyword>